<protein>
    <recommendedName>
        <fullName evidence="4">SANT domain-containing protein</fullName>
    </recommendedName>
</protein>
<dbReference type="GO" id="GO:0000500">
    <property type="term" value="C:RNA polymerase I upstream activating factor complex"/>
    <property type="evidence" value="ECO:0007669"/>
    <property type="project" value="InterPro"/>
</dbReference>
<keyword evidence="3" id="KW-1185">Reference proteome</keyword>
<dbReference type="GO" id="GO:0006361">
    <property type="term" value="P:transcription initiation at RNA polymerase I promoter"/>
    <property type="evidence" value="ECO:0007669"/>
    <property type="project" value="TreeGrafter"/>
</dbReference>
<feature type="region of interest" description="Disordered" evidence="1">
    <location>
        <begin position="552"/>
        <end position="573"/>
    </location>
</feature>
<dbReference type="InterPro" id="IPR039601">
    <property type="entry name" value="Rrn5"/>
</dbReference>
<dbReference type="PANTHER" id="PTHR28079">
    <property type="entry name" value="RNA POLYMERASE I-SPECIFIC TRANSCRIPTION INITIATION FACTOR RRN5"/>
    <property type="match status" value="1"/>
</dbReference>
<dbReference type="GO" id="GO:0042790">
    <property type="term" value="P:nucleolar large rRNA transcription by RNA polymerase I"/>
    <property type="evidence" value="ECO:0007669"/>
    <property type="project" value="InterPro"/>
</dbReference>
<name>A0A376B3X4_9ASCO</name>
<evidence type="ECO:0000313" key="3">
    <source>
        <dbReference type="Proteomes" id="UP000262825"/>
    </source>
</evidence>
<evidence type="ECO:0000256" key="1">
    <source>
        <dbReference type="SAM" id="MobiDB-lite"/>
    </source>
</evidence>
<evidence type="ECO:0000313" key="2">
    <source>
        <dbReference type="EMBL" id="SSD59386.1"/>
    </source>
</evidence>
<proteinExistence type="predicted"/>
<dbReference type="Proteomes" id="UP000262825">
    <property type="component" value="Unassembled WGS sequence"/>
</dbReference>
<gene>
    <name evidence="2" type="ORF">SCODWIG_01147</name>
</gene>
<dbReference type="VEuPathDB" id="FungiDB:SCODWIG_01147"/>
<accession>A0A376B3X4</accession>
<dbReference type="GO" id="GO:0001181">
    <property type="term" value="F:RNA polymerase I general transcription initiation factor activity"/>
    <property type="evidence" value="ECO:0007669"/>
    <property type="project" value="TreeGrafter"/>
</dbReference>
<evidence type="ECO:0008006" key="4">
    <source>
        <dbReference type="Google" id="ProtNLM"/>
    </source>
</evidence>
<dbReference type="AlphaFoldDB" id="A0A376B3X4"/>
<reference evidence="3" key="1">
    <citation type="submission" date="2018-06" db="EMBL/GenBank/DDBJ databases">
        <authorList>
            <person name="Guldener U."/>
        </authorList>
    </citation>
    <scope>NUCLEOTIDE SEQUENCE [LARGE SCALE GENOMIC DNA]</scope>
    <source>
        <strain evidence="3">UTAD17</strain>
    </source>
</reference>
<dbReference type="EMBL" id="UFAJ01000133">
    <property type="protein sequence ID" value="SSD59386.1"/>
    <property type="molecule type" value="Genomic_DNA"/>
</dbReference>
<organism evidence="2 3">
    <name type="scientific">Saccharomycodes ludwigii</name>
    <dbReference type="NCBI Taxonomy" id="36035"/>
    <lineage>
        <taxon>Eukaryota</taxon>
        <taxon>Fungi</taxon>
        <taxon>Dikarya</taxon>
        <taxon>Ascomycota</taxon>
        <taxon>Saccharomycotina</taxon>
        <taxon>Saccharomycetes</taxon>
        <taxon>Saccharomycodales</taxon>
        <taxon>Saccharomycodaceae</taxon>
        <taxon>Saccharomycodes</taxon>
    </lineage>
</organism>
<dbReference type="PANTHER" id="PTHR28079:SF1">
    <property type="entry name" value="RNA POLYMERASE I-SPECIFIC TRANSCRIPTION INITIATION FACTOR RRN5"/>
    <property type="match status" value="1"/>
</dbReference>
<dbReference type="GO" id="GO:0000182">
    <property type="term" value="F:rDNA binding"/>
    <property type="evidence" value="ECO:0007669"/>
    <property type="project" value="TreeGrafter"/>
</dbReference>
<sequence length="620" mass="71610">MELSNTNGDHDLTLKNTELIKDNYIKLFNDEVSNILFAPAYYHDLKDSKIHFKSKVKKFEAQLNTNFNTNKNLMGGNTSIEDIGSSWNGVEKQVFFYCLSRYSIHNLDQWANDIPTKSKLEILAYYNVLKCNYNQLKTNGYRGRRLLIKRNDLPIAYEMDDYYIKTEEEIANNINAQDKDDNGSSASSASNLIDFGLWNKKWYSIYSKHRLFEYYPVQKFPYPIAGKAIKYLEKCVKLYIKELLWNIIPNIYIENRIIVVNENDELEEKRNNKEKYVVFKYDKKMKKSRLKKRKLVSVNDGDDTDYDYEVGEQQSSSMDTVSNISKKAKTSDVKNQLEITQTDIYRGITLFKQENRLCKFPLTVTEQIPNTIEKFQLKLSKAGSSSKEQPITMKDIFKIKILKNGPQYPSIMMENINNMMVMDSPAISAPDFIDPLSVSMYCIEDEFIMGKKLKEDDINKVLTSENDIDKADIIKSKMYQHYILNFLKIKHKSDEELVNHTNCKIKIDWSNVLLNDEEGRMNQAIALQNSNPVTDEDIITNSDYDSSELISRENNASHSVSSNKERSSSDNSSISDDIIAVSHGISKSNNDITVINENDEVPQLFIQDYSIHNSSSSSIE</sequence>